<dbReference type="PANTHER" id="PTHR43353:SF5">
    <property type="entry name" value="SUCCINATE-SEMIALDEHYDE DEHYDROGENASE, MITOCHONDRIAL"/>
    <property type="match status" value="1"/>
</dbReference>
<dbReference type="SUPFAM" id="SSF53720">
    <property type="entry name" value="ALDH-like"/>
    <property type="match status" value="1"/>
</dbReference>
<gene>
    <name evidence="5" type="ORF">PMZ80_002847</name>
</gene>
<dbReference type="PANTHER" id="PTHR43353">
    <property type="entry name" value="SUCCINATE-SEMIALDEHYDE DEHYDROGENASE, MITOCHONDRIAL"/>
    <property type="match status" value="1"/>
</dbReference>
<proteinExistence type="inferred from homology"/>
<dbReference type="Proteomes" id="UP001334248">
    <property type="component" value="Unassembled WGS sequence"/>
</dbReference>
<dbReference type="RefSeq" id="XP_064733732.1">
    <property type="nucleotide sequence ID" value="XM_064871279.1"/>
</dbReference>
<dbReference type="InterPro" id="IPR016161">
    <property type="entry name" value="Ald_DH/histidinol_DH"/>
</dbReference>
<organism evidence="5 6">
    <name type="scientific">Knufia obscura</name>
    <dbReference type="NCBI Taxonomy" id="1635080"/>
    <lineage>
        <taxon>Eukaryota</taxon>
        <taxon>Fungi</taxon>
        <taxon>Dikarya</taxon>
        <taxon>Ascomycota</taxon>
        <taxon>Pezizomycotina</taxon>
        <taxon>Eurotiomycetes</taxon>
        <taxon>Chaetothyriomycetidae</taxon>
        <taxon>Chaetothyriales</taxon>
        <taxon>Trichomeriaceae</taxon>
        <taxon>Knufia</taxon>
    </lineage>
</organism>
<dbReference type="InterPro" id="IPR016163">
    <property type="entry name" value="Ald_DH_C"/>
</dbReference>
<dbReference type="Pfam" id="PF00171">
    <property type="entry name" value="Aldedh"/>
    <property type="match status" value="1"/>
</dbReference>
<evidence type="ECO:0000259" key="4">
    <source>
        <dbReference type="Pfam" id="PF00171"/>
    </source>
</evidence>
<dbReference type="EMBL" id="JAVHJV010000002">
    <property type="protein sequence ID" value="KAK5945642.1"/>
    <property type="molecule type" value="Genomic_DNA"/>
</dbReference>
<name>A0ABR0RYH3_9EURO</name>
<evidence type="ECO:0000256" key="2">
    <source>
        <dbReference type="PROSITE-ProRule" id="PRU10007"/>
    </source>
</evidence>
<dbReference type="Gene3D" id="3.40.309.10">
    <property type="entry name" value="Aldehyde Dehydrogenase, Chain A, domain 2"/>
    <property type="match status" value="1"/>
</dbReference>
<dbReference type="CDD" id="cd07103">
    <property type="entry name" value="ALDH_F5_SSADH_GabD"/>
    <property type="match status" value="1"/>
</dbReference>
<dbReference type="InterPro" id="IPR050740">
    <property type="entry name" value="Aldehyde_DH_Superfamily"/>
</dbReference>
<evidence type="ECO:0000256" key="3">
    <source>
        <dbReference type="RuleBase" id="RU003345"/>
    </source>
</evidence>
<evidence type="ECO:0000313" key="5">
    <source>
        <dbReference type="EMBL" id="KAK5945642.1"/>
    </source>
</evidence>
<evidence type="ECO:0000256" key="1">
    <source>
        <dbReference type="ARBA" id="ARBA00023002"/>
    </source>
</evidence>
<dbReference type="PROSITE" id="PS00687">
    <property type="entry name" value="ALDEHYDE_DEHYDR_GLU"/>
    <property type="match status" value="1"/>
</dbReference>
<dbReference type="Gene3D" id="3.40.605.10">
    <property type="entry name" value="Aldehyde Dehydrogenase, Chain A, domain 1"/>
    <property type="match status" value="1"/>
</dbReference>
<dbReference type="InterPro" id="IPR015590">
    <property type="entry name" value="Aldehyde_DH_dom"/>
</dbReference>
<keyword evidence="1 3" id="KW-0560">Oxidoreductase</keyword>
<dbReference type="InterPro" id="IPR029510">
    <property type="entry name" value="Ald_DH_CS_GLU"/>
</dbReference>
<dbReference type="InterPro" id="IPR016162">
    <property type="entry name" value="Ald_DH_N"/>
</dbReference>
<comment type="similarity">
    <text evidence="3">Belongs to the aldehyde dehydrogenase family.</text>
</comment>
<protein>
    <recommendedName>
        <fullName evidence="4">Aldehyde dehydrogenase domain-containing protein</fullName>
    </recommendedName>
</protein>
<comment type="caution">
    <text evidence="5">The sequence shown here is derived from an EMBL/GenBank/DDBJ whole genome shotgun (WGS) entry which is preliminary data.</text>
</comment>
<sequence length="497" mass="53783">MAQQKSLKDLKRSDLFQQKGYIAEEWVEAADGKTFNVYDPATLDKLATIPEMGREDTDKAIKAAHEAFQSYKKTTARQRARWLRKWSDLCLENAEDLALILCLENGKTLTEAKGEVTYAASFLEWFAGEAERTHGETVPVANLNQRILTFKQPLGVAACLAPWNFPIAMITRKCAAALAAGCTTVWNPAGETPLSCLAQAVLAQEAGFPKGTINVITTLNGVSEVGKALCESKLVRKLSFTGSTRVGQLLAAQCSHSLKKLSLELGGNSPFIVFDDAKLETAVEAAILAKFRNSGQTCVTANRVFVQEGIYDKFTQALSEKIKTLKVGPGTEEGVFVGPLTHERAVEKAMNHITDAKKHGGQVILGGSPYKGDGKLKGYFLEPTIISGMSKEAITTSEETFAPVVALYKFKTEEEVIDLANDCDVGLGSFLITESMPRMWRVAEALEVGMVGVNLGLLSACESPFGGVKMSGYGREGGRQGIDEYLSVKSMLINVAS</sequence>
<dbReference type="GeneID" id="89996296"/>
<keyword evidence="6" id="KW-1185">Reference proteome</keyword>
<feature type="active site" evidence="2">
    <location>
        <position position="264"/>
    </location>
</feature>
<reference evidence="5 6" key="1">
    <citation type="journal article" date="2023" name="Res Sq">
        <title>Genomic and morphological characterization of Knufia obscura isolated from the Mars 2020 spacecraft assembly facility.</title>
        <authorList>
            <person name="Chander A.M."/>
            <person name="Teixeira M.M."/>
            <person name="Singh N.K."/>
            <person name="Williams M.P."/>
            <person name="Parker C.W."/>
            <person name="Leo P."/>
            <person name="Stajich J.E."/>
            <person name="Torok T."/>
            <person name="Tighe S."/>
            <person name="Mason C.E."/>
            <person name="Venkateswaran K."/>
        </authorList>
    </citation>
    <scope>NUCLEOTIDE SEQUENCE [LARGE SCALE GENOMIC DNA]</scope>
    <source>
        <strain evidence="5 6">CCFEE 5817</strain>
    </source>
</reference>
<feature type="domain" description="Aldehyde dehydrogenase" evidence="4">
    <location>
        <begin position="26"/>
        <end position="490"/>
    </location>
</feature>
<evidence type="ECO:0000313" key="6">
    <source>
        <dbReference type="Proteomes" id="UP001334248"/>
    </source>
</evidence>
<accession>A0ABR0RYH3</accession>